<dbReference type="GO" id="GO:1902201">
    <property type="term" value="P:negative regulation of bacterial-type flagellum-dependent cell motility"/>
    <property type="evidence" value="ECO:0007669"/>
    <property type="project" value="TreeGrafter"/>
</dbReference>
<evidence type="ECO:0000256" key="2">
    <source>
        <dbReference type="ARBA" id="ARBA00034247"/>
    </source>
</evidence>
<protein>
    <recommendedName>
        <fullName evidence="1">diguanylate cyclase</fullName>
        <ecNumber evidence="1">2.7.7.65</ecNumber>
    </recommendedName>
</protein>
<dbReference type="AlphaFoldDB" id="A0A2T6KEI9"/>
<dbReference type="GO" id="GO:0043709">
    <property type="term" value="P:cell adhesion involved in single-species biofilm formation"/>
    <property type="evidence" value="ECO:0007669"/>
    <property type="project" value="TreeGrafter"/>
</dbReference>
<evidence type="ECO:0000256" key="1">
    <source>
        <dbReference type="ARBA" id="ARBA00012528"/>
    </source>
</evidence>
<dbReference type="InterPro" id="IPR000160">
    <property type="entry name" value="GGDEF_dom"/>
</dbReference>
<proteinExistence type="predicted"/>
<dbReference type="Proteomes" id="UP000244523">
    <property type="component" value="Unassembled WGS sequence"/>
</dbReference>
<keyword evidence="3" id="KW-0472">Membrane</keyword>
<keyword evidence="3" id="KW-1133">Transmembrane helix</keyword>
<dbReference type="Gene3D" id="3.30.70.270">
    <property type="match status" value="1"/>
</dbReference>
<comment type="caution">
    <text evidence="5">The sequence shown here is derived from an EMBL/GenBank/DDBJ whole genome shotgun (WGS) entry which is preliminary data.</text>
</comment>
<dbReference type="SUPFAM" id="SSF55073">
    <property type="entry name" value="Nucleotide cyclase"/>
    <property type="match status" value="1"/>
</dbReference>
<evidence type="ECO:0000313" key="6">
    <source>
        <dbReference type="Proteomes" id="UP000244523"/>
    </source>
</evidence>
<accession>A0A2T6KEI9</accession>
<dbReference type="EMBL" id="QBUD01000007">
    <property type="protein sequence ID" value="PUB13552.1"/>
    <property type="molecule type" value="Genomic_DNA"/>
</dbReference>
<dbReference type="NCBIfam" id="TIGR00254">
    <property type="entry name" value="GGDEF"/>
    <property type="match status" value="1"/>
</dbReference>
<dbReference type="PROSITE" id="PS50887">
    <property type="entry name" value="GGDEF"/>
    <property type="match status" value="1"/>
</dbReference>
<dbReference type="FunFam" id="3.30.70.270:FF:000001">
    <property type="entry name" value="Diguanylate cyclase domain protein"/>
    <property type="match status" value="1"/>
</dbReference>
<evidence type="ECO:0000256" key="3">
    <source>
        <dbReference type="SAM" id="Phobius"/>
    </source>
</evidence>
<keyword evidence="3" id="KW-0812">Transmembrane</keyword>
<dbReference type="InterPro" id="IPR043128">
    <property type="entry name" value="Rev_trsase/Diguanyl_cyclase"/>
</dbReference>
<gene>
    <name evidence="5" type="ORF">C8N45_10710</name>
</gene>
<dbReference type="Pfam" id="PF00990">
    <property type="entry name" value="GGDEF"/>
    <property type="match status" value="1"/>
</dbReference>
<dbReference type="CDD" id="cd01949">
    <property type="entry name" value="GGDEF"/>
    <property type="match status" value="1"/>
</dbReference>
<dbReference type="GO" id="GO:0052621">
    <property type="term" value="F:diguanylate cyclase activity"/>
    <property type="evidence" value="ECO:0007669"/>
    <property type="project" value="UniProtKB-EC"/>
</dbReference>
<dbReference type="OrthoDB" id="9812260at2"/>
<feature type="transmembrane region" description="Helical" evidence="3">
    <location>
        <begin position="44"/>
        <end position="73"/>
    </location>
</feature>
<evidence type="ECO:0000259" key="4">
    <source>
        <dbReference type="PROSITE" id="PS50887"/>
    </source>
</evidence>
<keyword evidence="6" id="KW-1185">Reference proteome</keyword>
<sequence length="280" mass="31811">MSRRTCYCRKSVDRGQFDMLDSFFRRFFAITTSRRFWDLQMTRWLGSWSGVFIAATLTTIAATAVAQTIAYFVYPDHAVGVAMQLTPIIATITAFPFCVFIWAQVRKNIELSIELQRLVNRDRLTDVGTRDYFFKTMEAEPVASGISLMVDIDHFKRVNDQHGHFFGDEVIRRAAQVLRESTRDKDMLCRFGGEGFLIFLSGRSEAEGLEVAERMRKKIAEQAIEYRGEMLSVTVSIGAAQKKVTEDIEQSIQRADAALYHAKESGRNMVVMSAGRVRAA</sequence>
<dbReference type="SMART" id="SM00267">
    <property type="entry name" value="GGDEF"/>
    <property type="match status" value="1"/>
</dbReference>
<dbReference type="EC" id="2.7.7.65" evidence="1"/>
<feature type="transmembrane region" description="Helical" evidence="3">
    <location>
        <begin position="85"/>
        <end position="103"/>
    </location>
</feature>
<dbReference type="GO" id="GO:0005886">
    <property type="term" value="C:plasma membrane"/>
    <property type="evidence" value="ECO:0007669"/>
    <property type="project" value="TreeGrafter"/>
</dbReference>
<feature type="domain" description="GGDEF" evidence="4">
    <location>
        <begin position="143"/>
        <end position="275"/>
    </location>
</feature>
<reference evidence="5 6" key="1">
    <citation type="submission" date="2018-04" db="EMBL/GenBank/DDBJ databases">
        <title>Genomic Encyclopedia of Archaeal and Bacterial Type Strains, Phase II (KMG-II): from individual species to whole genera.</title>
        <authorList>
            <person name="Goeker M."/>
        </authorList>
    </citation>
    <scope>NUCLEOTIDE SEQUENCE [LARGE SCALE GENOMIC DNA]</scope>
    <source>
        <strain evidence="5 6">DSM 29955</strain>
    </source>
</reference>
<dbReference type="InterPro" id="IPR050469">
    <property type="entry name" value="Diguanylate_Cyclase"/>
</dbReference>
<dbReference type="InterPro" id="IPR029787">
    <property type="entry name" value="Nucleotide_cyclase"/>
</dbReference>
<name>A0A2T6KEI9_9RHOB</name>
<organism evidence="5 6">
    <name type="scientific">Yoonia sediminilitoris</name>
    <dbReference type="NCBI Taxonomy" id="1286148"/>
    <lineage>
        <taxon>Bacteria</taxon>
        <taxon>Pseudomonadati</taxon>
        <taxon>Pseudomonadota</taxon>
        <taxon>Alphaproteobacteria</taxon>
        <taxon>Rhodobacterales</taxon>
        <taxon>Paracoccaceae</taxon>
        <taxon>Yoonia</taxon>
    </lineage>
</organism>
<comment type="catalytic activity">
    <reaction evidence="2">
        <text>2 GTP = 3',3'-c-di-GMP + 2 diphosphate</text>
        <dbReference type="Rhea" id="RHEA:24898"/>
        <dbReference type="ChEBI" id="CHEBI:33019"/>
        <dbReference type="ChEBI" id="CHEBI:37565"/>
        <dbReference type="ChEBI" id="CHEBI:58805"/>
        <dbReference type="EC" id="2.7.7.65"/>
    </reaction>
</comment>
<evidence type="ECO:0000313" key="5">
    <source>
        <dbReference type="EMBL" id="PUB13552.1"/>
    </source>
</evidence>
<dbReference type="PANTHER" id="PTHR45138:SF9">
    <property type="entry name" value="DIGUANYLATE CYCLASE DGCM-RELATED"/>
    <property type="match status" value="1"/>
</dbReference>
<dbReference type="PANTHER" id="PTHR45138">
    <property type="entry name" value="REGULATORY COMPONENTS OF SENSORY TRANSDUCTION SYSTEM"/>
    <property type="match status" value="1"/>
</dbReference>